<dbReference type="Pfam" id="PF24974">
    <property type="entry name" value="DUF7771"/>
    <property type="match status" value="1"/>
</dbReference>
<dbReference type="PANTHER" id="PTHR36487">
    <property type="entry name" value="OS09G0296500 PROTEIN-RELATED"/>
    <property type="match status" value="1"/>
</dbReference>
<sequence>MDKTSHAAGLTRRRLRAAAIAVAVAAILISFPLSALAIIHQRSPPATRREEQPTRTKETEDALKGCFITDPNGRKWACSRMNNPAAKLTLFECAVENRLGAGMNLYCADEAIDQFVGAGATVDLLFPSVFDPAPRIRPYTGDRTGPNVTCEWFCAGNTMTGVVVWDERWPEAWSCRKDGGDGQCRLVFESSREVVLVTRAGRRVLGDLAIKDCSKNLWGYGGWVPFGLGCTYPKHDHDAIRQSFPSQPHWLNIETYQLLIMRTT</sequence>
<dbReference type="InterPro" id="IPR006311">
    <property type="entry name" value="TAT_signal"/>
</dbReference>
<reference evidence="3 4" key="1">
    <citation type="journal article" date="2019" name="Sci. Rep.">
        <title>A high-quality genome of Eragrostis curvula grass provides insights into Poaceae evolution and supports new strategies to enhance forage quality.</title>
        <authorList>
            <person name="Carballo J."/>
            <person name="Santos B.A.C.M."/>
            <person name="Zappacosta D."/>
            <person name="Garbus I."/>
            <person name="Selva J.P."/>
            <person name="Gallo C.A."/>
            <person name="Diaz A."/>
            <person name="Albertini E."/>
            <person name="Caccamo M."/>
            <person name="Echenique V."/>
        </authorList>
    </citation>
    <scope>NUCLEOTIDE SEQUENCE [LARGE SCALE GENOMIC DNA]</scope>
    <source>
        <strain evidence="4">cv. Victoria</strain>
        <tissue evidence="3">Leaf</tissue>
    </source>
</reference>
<feature type="domain" description="DUF7771" evidence="1">
    <location>
        <begin position="148"/>
        <end position="238"/>
    </location>
</feature>
<gene>
    <name evidence="3" type="ORF">EJB05_49743</name>
    <name evidence="2" type="ORF">EJB05_50556</name>
</gene>
<evidence type="ECO:0000313" key="3">
    <source>
        <dbReference type="EMBL" id="TVU06522.1"/>
    </source>
</evidence>
<evidence type="ECO:0000259" key="1">
    <source>
        <dbReference type="Pfam" id="PF24974"/>
    </source>
</evidence>
<evidence type="ECO:0000313" key="2">
    <source>
        <dbReference type="EMBL" id="TVU03883.1"/>
    </source>
</evidence>
<organism evidence="3 4">
    <name type="scientific">Eragrostis curvula</name>
    <name type="common">weeping love grass</name>
    <dbReference type="NCBI Taxonomy" id="38414"/>
    <lineage>
        <taxon>Eukaryota</taxon>
        <taxon>Viridiplantae</taxon>
        <taxon>Streptophyta</taxon>
        <taxon>Embryophyta</taxon>
        <taxon>Tracheophyta</taxon>
        <taxon>Spermatophyta</taxon>
        <taxon>Magnoliopsida</taxon>
        <taxon>Liliopsida</taxon>
        <taxon>Poales</taxon>
        <taxon>Poaceae</taxon>
        <taxon>PACMAD clade</taxon>
        <taxon>Chloridoideae</taxon>
        <taxon>Eragrostideae</taxon>
        <taxon>Eragrostidinae</taxon>
        <taxon>Eragrostis</taxon>
    </lineage>
</organism>
<proteinExistence type="predicted"/>
<evidence type="ECO:0000313" key="4">
    <source>
        <dbReference type="Proteomes" id="UP000324897"/>
    </source>
</evidence>
<dbReference type="InterPro" id="IPR056673">
    <property type="entry name" value="DUF7771"/>
</dbReference>
<comment type="caution">
    <text evidence="3">The sequence shown here is derived from an EMBL/GenBank/DDBJ whole genome shotgun (WGS) entry which is preliminary data.</text>
</comment>
<dbReference type="EMBL" id="RWGY01000132">
    <property type="protein sequence ID" value="TVU03883.1"/>
    <property type="molecule type" value="Genomic_DNA"/>
</dbReference>
<dbReference type="EMBL" id="RWGY01000051">
    <property type="protein sequence ID" value="TVU06522.1"/>
    <property type="molecule type" value="Genomic_DNA"/>
</dbReference>
<accession>A0A5J9T5B2</accession>
<dbReference type="AlphaFoldDB" id="A0A5J9T5B2"/>
<dbReference type="OrthoDB" id="683378at2759"/>
<name>A0A5J9T5B2_9POAL</name>
<protein>
    <recommendedName>
        <fullName evidence="1">DUF7771 domain-containing protein</fullName>
    </recommendedName>
</protein>
<dbReference type="Proteomes" id="UP000324897">
    <property type="component" value="Unassembled WGS sequence"/>
</dbReference>
<dbReference type="PROSITE" id="PS51318">
    <property type="entry name" value="TAT"/>
    <property type="match status" value="1"/>
</dbReference>
<keyword evidence="4" id="KW-1185">Reference proteome</keyword>
<dbReference type="Gramene" id="TVU06522">
    <property type="protein sequence ID" value="TVU06522"/>
    <property type="gene ID" value="EJB05_49743"/>
</dbReference>
<feature type="non-terminal residue" evidence="3">
    <location>
        <position position="1"/>
    </location>
</feature>
<dbReference type="PANTHER" id="PTHR36487:SF2">
    <property type="entry name" value="B1159F04.1 PROTEIN"/>
    <property type="match status" value="1"/>
</dbReference>
<dbReference type="Gramene" id="TVU03883">
    <property type="protein sequence ID" value="TVU03883"/>
    <property type="gene ID" value="EJB05_50556"/>
</dbReference>